<proteinExistence type="predicted"/>
<accession>A0A0D3FTB1</accession>
<organism evidence="1">
    <name type="scientific">Oryza barthii</name>
    <dbReference type="NCBI Taxonomy" id="65489"/>
    <lineage>
        <taxon>Eukaryota</taxon>
        <taxon>Viridiplantae</taxon>
        <taxon>Streptophyta</taxon>
        <taxon>Embryophyta</taxon>
        <taxon>Tracheophyta</taxon>
        <taxon>Spermatophyta</taxon>
        <taxon>Magnoliopsida</taxon>
        <taxon>Liliopsida</taxon>
        <taxon>Poales</taxon>
        <taxon>Poaceae</taxon>
        <taxon>BOP clade</taxon>
        <taxon>Oryzoideae</taxon>
        <taxon>Oryzeae</taxon>
        <taxon>Oryzinae</taxon>
        <taxon>Oryza</taxon>
    </lineage>
</organism>
<dbReference type="AlphaFoldDB" id="A0A0D3FTB1"/>
<reference evidence="1" key="2">
    <citation type="submission" date="2015-03" db="UniProtKB">
        <authorList>
            <consortium name="EnsemblPlants"/>
        </authorList>
    </citation>
    <scope>IDENTIFICATION</scope>
</reference>
<protein>
    <submittedName>
        <fullName evidence="1">Uncharacterized protein</fullName>
    </submittedName>
</protein>
<dbReference type="EnsemblPlants" id="OBART04G04950.7">
    <property type="protein sequence ID" value="OBART04G04950.7"/>
    <property type="gene ID" value="OBART04G04950"/>
</dbReference>
<reference evidence="1" key="1">
    <citation type="journal article" date="2009" name="Rice">
        <title>De Novo Next Generation Sequencing of Plant Genomes.</title>
        <authorList>
            <person name="Rounsley S."/>
            <person name="Marri P.R."/>
            <person name="Yu Y."/>
            <person name="He R."/>
            <person name="Sisneros N."/>
            <person name="Goicoechea J.L."/>
            <person name="Lee S.J."/>
            <person name="Angelova A."/>
            <person name="Kudrna D."/>
            <person name="Luo M."/>
            <person name="Affourtit J."/>
            <person name="Desany B."/>
            <person name="Knight J."/>
            <person name="Niazi F."/>
            <person name="Egholm M."/>
            <person name="Wing R.A."/>
        </authorList>
    </citation>
    <scope>NUCLEOTIDE SEQUENCE [LARGE SCALE GENOMIC DNA]</scope>
    <source>
        <strain evidence="1">cv. IRGC 105608</strain>
    </source>
</reference>
<dbReference type="PaxDb" id="65489-OBART04G04950.7"/>
<dbReference type="Proteomes" id="UP000026960">
    <property type="component" value="Chromosome 4"/>
</dbReference>
<sequence length="189" mass="20806">MLTNGVVAAAAIITGTDLSSQCMTDLEPPDKQADAQLALWCIAGTITTLQGHHKCLDIFFSTNMQGRPAMVDVTNLTAAKDRRKRDREVCCTPSTIVTGRVPIRDITNYAGFGATQAYSGTVFYGSWKCSSTVLISEGDAVSDGVRTRHKGKHLWCLRPTFLLRHPILLEQEACKTFEGWIMINDRGLR</sequence>
<evidence type="ECO:0000313" key="1">
    <source>
        <dbReference type="EnsemblPlants" id="OBART04G04950.7"/>
    </source>
</evidence>
<dbReference type="Gramene" id="OBART04G04950.7">
    <property type="protein sequence ID" value="OBART04G04950.7"/>
    <property type="gene ID" value="OBART04G04950"/>
</dbReference>
<dbReference type="HOGENOM" id="CLU_124111_0_0_1"/>
<evidence type="ECO:0000313" key="2">
    <source>
        <dbReference type="Proteomes" id="UP000026960"/>
    </source>
</evidence>
<keyword evidence="2" id="KW-1185">Reference proteome</keyword>
<name>A0A0D3FTB1_9ORYZ</name>